<keyword evidence="9 14" id="KW-0411">Iron-sulfur</keyword>
<dbReference type="CDD" id="cd17970">
    <property type="entry name" value="DEAHc_FancJ"/>
    <property type="match status" value="1"/>
</dbReference>
<dbReference type="InterPro" id="IPR010614">
    <property type="entry name" value="RAD3-like_helicase_DEAD"/>
</dbReference>
<comment type="caution">
    <text evidence="14">Lacks conserved residue(s) required for the propagation of feature annotation.</text>
</comment>
<evidence type="ECO:0000256" key="7">
    <source>
        <dbReference type="ARBA" id="ARBA00022840"/>
    </source>
</evidence>
<dbReference type="Proteomes" id="UP000551758">
    <property type="component" value="Unassembled WGS sequence"/>
</dbReference>
<keyword evidence="3 14" id="KW-0547">Nucleotide-binding</keyword>
<evidence type="ECO:0000256" key="15">
    <source>
        <dbReference type="SAM" id="MobiDB-lite"/>
    </source>
</evidence>
<dbReference type="InterPro" id="IPR013020">
    <property type="entry name" value="Rad3/Chl1-like"/>
</dbReference>
<keyword evidence="10 14" id="KW-0238">DNA-binding</keyword>
<comment type="similarity">
    <text evidence="14">Belongs to the helicase family. RAD3/XPD subfamily.</text>
</comment>
<evidence type="ECO:0000256" key="3">
    <source>
        <dbReference type="ARBA" id="ARBA00022741"/>
    </source>
</evidence>
<dbReference type="InterPro" id="IPR030845">
    <property type="entry name" value="RTEL1"/>
</dbReference>
<evidence type="ECO:0000256" key="5">
    <source>
        <dbReference type="ARBA" id="ARBA00022801"/>
    </source>
</evidence>
<dbReference type="GO" id="GO:0016818">
    <property type="term" value="F:hydrolase activity, acting on acid anhydrides, in phosphorus-containing anhydrides"/>
    <property type="evidence" value="ECO:0007669"/>
    <property type="project" value="InterPro"/>
</dbReference>
<dbReference type="GO" id="GO:0006310">
    <property type="term" value="P:DNA recombination"/>
    <property type="evidence" value="ECO:0007669"/>
    <property type="project" value="InterPro"/>
</dbReference>
<keyword evidence="6 14" id="KW-0347">Helicase</keyword>
<evidence type="ECO:0000256" key="4">
    <source>
        <dbReference type="ARBA" id="ARBA00022763"/>
    </source>
</evidence>
<dbReference type="InterPro" id="IPR006554">
    <property type="entry name" value="Helicase-like_DEXD_c2"/>
</dbReference>
<dbReference type="Pfam" id="PF23109">
    <property type="entry name" value="ARCH_RTEL1"/>
    <property type="match status" value="1"/>
</dbReference>
<feature type="region of interest" description="Disordered" evidence="15">
    <location>
        <begin position="1081"/>
        <end position="1158"/>
    </location>
</feature>
<dbReference type="InterPro" id="IPR027417">
    <property type="entry name" value="P-loop_NTPase"/>
</dbReference>
<evidence type="ECO:0000256" key="11">
    <source>
        <dbReference type="ARBA" id="ARBA00023204"/>
    </source>
</evidence>
<feature type="short sequence motif" description="Nuclear localization signal" evidence="14">
    <location>
        <begin position="150"/>
        <end position="166"/>
    </location>
</feature>
<dbReference type="InterPro" id="IPR057498">
    <property type="entry name" value="Rtel1_ARCH"/>
</dbReference>
<evidence type="ECO:0000313" key="18">
    <source>
        <dbReference type="Proteomes" id="UP000551758"/>
    </source>
</evidence>
<evidence type="ECO:0000256" key="13">
    <source>
        <dbReference type="ARBA" id="ARBA00023242"/>
    </source>
</evidence>
<dbReference type="GO" id="GO:0006260">
    <property type="term" value="P:DNA replication"/>
    <property type="evidence" value="ECO:0007669"/>
    <property type="project" value="InterPro"/>
</dbReference>
<gene>
    <name evidence="14" type="primary">RTEL1</name>
    <name evidence="17" type="ORF">HPG69_008251</name>
</gene>
<keyword evidence="12 14" id="KW-0413">Isomerase</keyword>
<dbReference type="GO" id="GO:0010569">
    <property type="term" value="P:regulation of double-strand break repair via homologous recombination"/>
    <property type="evidence" value="ECO:0007669"/>
    <property type="project" value="UniProtKB-UniRule"/>
</dbReference>
<dbReference type="GO" id="GO:0070182">
    <property type="term" value="F:DNA polymerase binding"/>
    <property type="evidence" value="ECO:0007669"/>
    <property type="project" value="TreeGrafter"/>
</dbReference>
<comment type="caution">
    <text evidence="17">The sequence shown here is derived from an EMBL/GenBank/DDBJ whole genome shotgun (WGS) entry which is preliminary data.</text>
</comment>
<dbReference type="InterPro" id="IPR045028">
    <property type="entry name" value="DinG/Rad3-like"/>
</dbReference>
<dbReference type="SMART" id="SM00488">
    <property type="entry name" value="DEXDc2"/>
    <property type="match status" value="1"/>
</dbReference>
<feature type="binding site" evidence="14">
    <location>
        <position position="171"/>
    </location>
    <ligand>
        <name>[4Fe-4S] cluster</name>
        <dbReference type="ChEBI" id="CHEBI:49883"/>
    </ligand>
</feature>
<dbReference type="GO" id="GO:0090657">
    <property type="term" value="P:telomeric loop disassembly"/>
    <property type="evidence" value="ECO:0007669"/>
    <property type="project" value="TreeGrafter"/>
</dbReference>
<dbReference type="FunFam" id="1.20.1160.20:FF:000006">
    <property type="entry name" value="Regulator of telomere elongation helicase 1"/>
    <property type="match status" value="1"/>
</dbReference>
<evidence type="ECO:0000256" key="10">
    <source>
        <dbReference type="ARBA" id="ARBA00023125"/>
    </source>
</evidence>
<evidence type="ECO:0000313" key="17">
    <source>
        <dbReference type="EMBL" id="KAF5921489.1"/>
    </source>
</evidence>
<organism evidence="17 18">
    <name type="scientific">Diceros bicornis minor</name>
    <name type="common">South-central black rhinoceros</name>
    <dbReference type="NCBI Taxonomy" id="77932"/>
    <lineage>
        <taxon>Eukaryota</taxon>
        <taxon>Metazoa</taxon>
        <taxon>Chordata</taxon>
        <taxon>Craniata</taxon>
        <taxon>Vertebrata</taxon>
        <taxon>Euteleostomi</taxon>
        <taxon>Mammalia</taxon>
        <taxon>Eutheria</taxon>
        <taxon>Laurasiatheria</taxon>
        <taxon>Perissodactyla</taxon>
        <taxon>Rhinocerotidae</taxon>
        <taxon>Diceros</taxon>
    </lineage>
</organism>
<evidence type="ECO:0000256" key="2">
    <source>
        <dbReference type="ARBA" id="ARBA00022723"/>
    </source>
</evidence>
<dbReference type="GO" id="GO:0006281">
    <property type="term" value="P:DNA repair"/>
    <property type="evidence" value="ECO:0007669"/>
    <property type="project" value="UniProtKB-UniRule"/>
</dbReference>
<sequence length="1218" mass="133523">MPKITLNGVTVDFPFQPYRCQEEYMTKVLECLQKKVNGVLESPTGTGKTLCLLCTTLAWREHLHEAISARKIAERAQGELFCDRALLSWGKAASDGDTTACYTDIPKIIYASRTHSQLTQVISELRNTSYRPRVCVLGSREQLCIHPEVKKQESNHMQVHLCRKKVASRSCHFYNNVEEKSLEQELATPILDIEDLVKSGNRHKLCPYYLSRNLKQQADIIFMPYNYLLDAKSRRAHSIDLKGTVVIFDEAHNVEKMCEESASFDLTPHDVASGLHVIDQVLEEQTKVAQQGNLCLEFSADSSSSGLNMELEDIAKLKMILLRLEGAIDAVELPGDDSGVTKPGSYIFELFAEAQITFQTKGCILDSLDQIIQHLAGRAGLFTNTAGLQKLADIIQIVFSMDPAEGGPRSMVGPGISQSYKVHIHPDTSHRRTAQRSDVWSTTAAGKQGKVLSYWCFSPGHSMRELIRQGVRTLILTSGTLAPVSSFALEMQIPFPVCLENPHVIDKHQIWVGVVPKGPDGAQLSSAFDKRFSDTCLASLGKALGNIARVVPHGLLVFFPSYPVMEKSLEFWRARDLVRKLEALKPVFVEPRRKGGLSEVRAHWAPLPLSCSRLAASLTRGSGQLQAVCLAEVLPGLARRLLESLGMGADSSRPSRLRGWQGSGAPLTPALGPRFLGNTKQALVASSGSSGAAFLAVCRGKVSEGLDFADTNGRGVIVTGLPYPPRMDPRVVLKMQFLDEMKGQGGARGQFLSGRDWYRQQASRAVNQAIGRVIRHRHDYGAVFLCDHRFTFADARAQLPSWVRPYVRVYDSFGHVIRDVAQFFRIAQKTMPVPAPLAAAPSLIEGEGASTVIMSPSPLSTRKARSLDVHVPSLRQRPTGSPAVGDAEGSLCVEYEQEPVRAQQRPMGLLAALEHSEQLARGPGDEALPQEEVHSATWGFGDPKGMGRDHSCVALRYNIALLCPSRVRRGLQMSREEGGRRSGWSAEGPAAGAQAGRAKLFMVAVKQALSQASFDTFTRALQDYKGSDDFEALVACLHPLFAEDPKKHSLLRGFYQFVRPHHKQQFEKVCIQLTGQGCGCQPEHSLPRRQQARPALDPSGRREPDPKLTLSQGAARQLDPREHLNQGRPHLTSRPPSAGVPSSCPQEGCGAPGAEKQGQPTVSAYLADARRALGSAGCSQLLAALTTYKRDDDFEKVVAVVAALTTARPEDLPLLQSK</sequence>
<evidence type="ECO:0000256" key="14">
    <source>
        <dbReference type="HAMAP-Rule" id="MF_03065"/>
    </source>
</evidence>
<feature type="domain" description="Helicase ATP-binding" evidence="16">
    <location>
        <begin position="7"/>
        <end position="295"/>
    </location>
</feature>
<dbReference type="SUPFAM" id="SSF52540">
    <property type="entry name" value="P-loop containing nucleoside triphosphate hydrolases"/>
    <property type="match status" value="2"/>
</dbReference>
<evidence type="ECO:0000256" key="1">
    <source>
        <dbReference type="ARBA" id="ARBA00022485"/>
    </source>
</evidence>
<feature type="binding site" evidence="14">
    <location>
        <position position="144"/>
    </location>
    <ligand>
        <name>[4Fe-4S] cluster</name>
        <dbReference type="ChEBI" id="CHEBI:49883"/>
    </ligand>
</feature>
<dbReference type="InterPro" id="IPR049909">
    <property type="entry name" value="Rtel1_HHD"/>
</dbReference>
<comment type="catalytic activity">
    <reaction evidence="14">
        <text>ATP + H2O = ADP + phosphate + H(+)</text>
        <dbReference type="Rhea" id="RHEA:13065"/>
        <dbReference type="ChEBI" id="CHEBI:15377"/>
        <dbReference type="ChEBI" id="CHEBI:15378"/>
        <dbReference type="ChEBI" id="CHEBI:30616"/>
        <dbReference type="ChEBI" id="CHEBI:43474"/>
        <dbReference type="ChEBI" id="CHEBI:456216"/>
    </reaction>
</comment>
<dbReference type="HAMAP" id="MF_03065">
    <property type="entry name" value="RTEL1"/>
    <property type="match status" value="1"/>
</dbReference>
<keyword evidence="8 14" id="KW-0408">Iron</keyword>
<dbReference type="Gene3D" id="1.20.1160.20">
    <property type="match status" value="1"/>
</dbReference>
<dbReference type="InterPro" id="IPR014013">
    <property type="entry name" value="Helic_SF1/SF2_ATP-bd_DinG/Rad3"/>
</dbReference>
<comment type="subcellular location">
    <subcellularLocation>
        <location evidence="14">Nucleus</location>
    </subcellularLocation>
    <text evidence="14">Colocalizes with PCNA within the replication foci in S-phase cells.</text>
</comment>
<dbReference type="PROSITE" id="PS51193">
    <property type="entry name" value="HELICASE_ATP_BIND_2"/>
    <property type="match status" value="1"/>
</dbReference>
<evidence type="ECO:0000259" key="16">
    <source>
        <dbReference type="PROSITE" id="PS51193"/>
    </source>
</evidence>
<dbReference type="AlphaFoldDB" id="A0A7J7F0B8"/>
<keyword evidence="13 14" id="KW-0539">Nucleus</keyword>
<dbReference type="Pfam" id="PF13307">
    <property type="entry name" value="Helicase_C_2"/>
    <property type="match status" value="1"/>
</dbReference>
<evidence type="ECO:0000256" key="12">
    <source>
        <dbReference type="ARBA" id="ARBA00023235"/>
    </source>
</evidence>
<dbReference type="GO" id="GO:1904430">
    <property type="term" value="P:negative regulation of t-circle formation"/>
    <property type="evidence" value="ECO:0007669"/>
    <property type="project" value="TreeGrafter"/>
</dbReference>
<dbReference type="Pfam" id="PF06733">
    <property type="entry name" value="DEAD_2"/>
    <property type="match status" value="1"/>
</dbReference>
<dbReference type="CDD" id="cd13932">
    <property type="entry name" value="HN_RTEL1"/>
    <property type="match status" value="1"/>
</dbReference>
<dbReference type="GO" id="GO:0005634">
    <property type="term" value="C:nucleus"/>
    <property type="evidence" value="ECO:0007669"/>
    <property type="project" value="UniProtKB-SubCell"/>
</dbReference>
<keyword evidence="1 14" id="KW-0004">4Fe-4S</keyword>
<evidence type="ECO:0000256" key="8">
    <source>
        <dbReference type="ARBA" id="ARBA00023004"/>
    </source>
</evidence>
<accession>A0A7J7F0B8</accession>
<name>A0A7J7F0B8_DICBM</name>
<evidence type="ECO:0000256" key="9">
    <source>
        <dbReference type="ARBA" id="ARBA00023014"/>
    </source>
</evidence>
<dbReference type="Gene3D" id="3.40.50.300">
    <property type="entry name" value="P-loop containing nucleotide triphosphate hydrolases"/>
    <property type="match status" value="2"/>
</dbReference>
<reference evidence="17 18" key="1">
    <citation type="journal article" date="2020" name="Mol. Biol. Evol.">
        <title>Interspecific Gene Flow and the Evolution of Specialization in Black and White Rhinoceros.</title>
        <authorList>
            <person name="Moodley Y."/>
            <person name="Westbury M.V."/>
            <person name="Russo I.M."/>
            <person name="Gopalakrishnan S."/>
            <person name="Rakotoarivelo A."/>
            <person name="Olsen R.A."/>
            <person name="Prost S."/>
            <person name="Tunstall T."/>
            <person name="Ryder O.A."/>
            <person name="Dalen L."/>
            <person name="Bruford M.W."/>
        </authorList>
    </citation>
    <scope>NUCLEOTIDE SEQUENCE [LARGE SCALE GENOMIC DNA]</scope>
    <source>
        <strain evidence="17">SBR-YM</strain>
        <tissue evidence="17">Skin</tissue>
    </source>
</reference>
<dbReference type="InterPro" id="IPR006555">
    <property type="entry name" value="ATP-dep_Helicase_C"/>
</dbReference>
<comment type="function">
    <text evidence="14">A probable ATP-dependent DNA helicase implicated in telomere-length regulation, DNA repair and the maintenance of genomic stability. Acts as an anti-recombinase to counteract toxic recombination and limit crossover during meiosis. Regulates meiotic recombination and crossover homeostasis by physically dissociating strand invasion events and thereby promotes noncrossover repair by meiotic synthesis dependent strand annealing (SDSA) as well as disassembly of D loop recombination intermediates. Also disassembles T loops and prevents telomere fragility by counteracting telomeric G4-DNA structures, which together ensure the dynamics and stability of the telomere.</text>
</comment>
<dbReference type="Pfam" id="PF23116">
    <property type="entry name" value="HHD_RTEL1"/>
    <property type="match status" value="1"/>
</dbReference>
<dbReference type="CDD" id="cd18788">
    <property type="entry name" value="SF2_C_XPD"/>
    <property type="match status" value="1"/>
</dbReference>
<keyword evidence="2 14" id="KW-0479">Metal-binding</keyword>
<dbReference type="EMBL" id="JACDTQ010001641">
    <property type="protein sequence ID" value="KAF5921489.1"/>
    <property type="molecule type" value="Genomic_DNA"/>
</dbReference>
<dbReference type="PANTHER" id="PTHR11472:SF34">
    <property type="entry name" value="REGULATOR OF TELOMERE ELONGATION HELICASE 1"/>
    <property type="match status" value="1"/>
</dbReference>
<keyword evidence="5 14" id="KW-0378">Hydrolase</keyword>
<dbReference type="GO" id="GO:0005524">
    <property type="term" value="F:ATP binding"/>
    <property type="evidence" value="ECO:0007669"/>
    <property type="project" value="UniProtKB-UniRule"/>
</dbReference>
<dbReference type="GO" id="GO:0003677">
    <property type="term" value="F:DNA binding"/>
    <property type="evidence" value="ECO:0007669"/>
    <property type="project" value="UniProtKB-UniRule"/>
</dbReference>
<dbReference type="FunFam" id="3.40.50.300:FF:000691">
    <property type="entry name" value="Regulator of telomere elongation helicase 1"/>
    <property type="match status" value="1"/>
</dbReference>
<proteinExistence type="inferred from homology"/>
<dbReference type="PANTHER" id="PTHR11472">
    <property type="entry name" value="DNA REPAIR DEAD HELICASE RAD3/XP-D SUBFAMILY MEMBER"/>
    <property type="match status" value="1"/>
</dbReference>
<dbReference type="NCBIfam" id="TIGR00604">
    <property type="entry name" value="rad3"/>
    <property type="match status" value="1"/>
</dbReference>
<dbReference type="SMART" id="SM00491">
    <property type="entry name" value="HELICc2"/>
    <property type="match status" value="1"/>
</dbReference>
<dbReference type="EC" id="5.6.2.-" evidence="14"/>
<keyword evidence="4 14" id="KW-0227">DNA damage</keyword>
<comment type="subunit">
    <text evidence="14">Interacts with TERF1. Interacts (via PIP-box) with PCNA; the interaction is direct and essential for suppressing telomere fragility. Interacts with MMS19; the interaction mediates the association of RTEL1 with the cytosolic iron-sulfur protein assembly (CIA) complex.</text>
</comment>
<dbReference type="GO" id="GO:0045910">
    <property type="term" value="P:negative regulation of DNA recombination"/>
    <property type="evidence" value="ECO:0007669"/>
    <property type="project" value="TreeGrafter"/>
</dbReference>
<protein>
    <recommendedName>
        <fullName evidence="14">Regulator of telomere elongation helicase 1</fullName>
        <ecNumber evidence="14">5.6.2.-</ecNumber>
    </recommendedName>
</protein>
<feature type="binding site" evidence="14">
    <location>
        <position position="162"/>
    </location>
    <ligand>
        <name>[4Fe-4S] cluster</name>
        <dbReference type="ChEBI" id="CHEBI:49883"/>
    </ligand>
</feature>
<keyword evidence="18" id="KW-1185">Reference proteome</keyword>
<keyword evidence="7 14" id="KW-0067">ATP-binding</keyword>
<dbReference type="GO" id="GO:0003678">
    <property type="term" value="F:DNA helicase activity"/>
    <property type="evidence" value="ECO:0007669"/>
    <property type="project" value="UniProtKB-UniRule"/>
</dbReference>
<keyword evidence="11 14" id="KW-0234">DNA repair</keyword>
<evidence type="ECO:0000256" key="6">
    <source>
        <dbReference type="ARBA" id="ARBA00022806"/>
    </source>
</evidence>
<dbReference type="GO" id="GO:0051539">
    <property type="term" value="F:4 iron, 4 sulfur cluster binding"/>
    <property type="evidence" value="ECO:0007669"/>
    <property type="project" value="UniProtKB-UniRule"/>
</dbReference>
<dbReference type="GO" id="GO:0046872">
    <property type="term" value="F:metal ion binding"/>
    <property type="evidence" value="ECO:0007669"/>
    <property type="project" value="UniProtKB-UniRule"/>
</dbReference>
<feature type="binding site" evidence="14">
    <location>
        <position position="206"/>
    </location>
    <ligand>
        <name>[4Fe-4S] cluster</name>
        <dbReference type="ChEBI" id="CHEBI:49883"/>
    </ligand>
</feature>